<name>A0A2P2PNF8_RHIMU</name>
<protein>
    <submittedName>
        <fullName evidence="2">Uncharacterized protein</fullName>
    </submittedName>
</protein>
<sequence>MSPPPPPPPSFTINNLVELNEF</sequence>
<feature type="region of interest" description="Disordered" evidence="1">
    <location>
        <begin position="1"/>
        <end position="22"/>
    </location>
</feature>
<dbReference type="EMBL" id="GGEC01075717">
    <property type="protein sequence ID" value="MBX56201.1"/>
    <property type="molecule type" value="Transcribed_RNA"/>
</dbReference>
<feature type="compositionally biased region" description="Polar residues" evidence="1">
    <location>
        <begin position="11"/>
        <end position="22"/>
    </location>
</feature>
<dbReference type="AlphaFoldDB" id="A0A2P2PNF8"/>
<reference evidence="2" key="1">
    <citation type="submission" date="2018-02" db="EMBL/GenBank/DDBJ databases">
        <title>Rhizophora mucronata_Transcriptome.</title>
        <authorList>
            <person name="Meera S.P."/>
            <person name="Sreeshan A."/>
            <person name="Augustine A."/>
        </authorList>
    </citation>
    <scope>NUCLEOTIDE SEQUENCE</scope>
    <source>
        <tissue evidence="2">Leaf</tissue>
    </source>
</reference>
<proteinExistence type="predicted"/>
<organism evidence="2">
    <name type="scientific">Rhizophora mucronata</name>
    <name type="common">Asiatic mangrove</name>
    <dbReference type="NCBI Taxonomy" id="61149"/>
    <lineage>
        <taxon>Eukaryota</taxon>
        <taxon>Viridiplantae</taxon>
        <taxon>Streptophyta</taxon>
        <taxon>Embryophyta</taxon>
        <taxon>Tracheophyta</taxon>
        <taxon>Spermatophyta</taxon>
        <taxon>Magnoliopsida</taxon>
        <taxon>eudicotyledons</taxon>
        <taxon>Gunneridae</taxon>
        <taxon>Pentapetalae</taxon>
        <taxon>rosids</taxon>
        <taxon>fabids</taxon>
        <taxon>Malpighiales</taxon>
        <taxon>Rhizophoraceae</taxon>
        <taxon>Rhizophora</taxon>
    </lineage>
</organism>
<evidence type="ECO:0000256" key="1">
    <source>
        <dbReference type="SAM" id="MobiDB-lite"/>
    </source>
</evidence>
<evidence type="ECO:0000313" key="2">
    <source>
        <dbReference type="EMBL" id="MBX56201.1"/>
    </source>
</evidence>
<feature type="compositionally biased region" description="Pro residues" evidence="1">
    <location>
        <begin position="1"/>
        <end position="10"/>
    </location>
</feature>
<accession>A0A2P2PNF8</accession>